<evidence type="ECO:0000256" key="1">
    <source>
        <dbReference type="ARBA" id="ARBA00022679"/>
    </source>
</evidence>
<dbReference type="GO" id="GO:0003841">
    <property type="term" value="F:1-acylglycerol-3-phosphate O-acyltransferase activity"/>
    <property type="evidence" value="ECO:0007669"/>
    <property type="project" value="TreeGrafter"/>
</dbReference>
<evidence type="ECO:0000313" key="5">
    <source>
        <dbReference type="Proteomes" id="UP000516320"/>
    </source>
</evidence>
<dbReference type="Pfam" id="PF08282">
    <property type="entry name" value="Hydrolase_3"/>
    <property type="match status" value="2"/>
</dbReference>
<dbReference type="InterPro" id="IPR036412">
    <property type="entry name" value="HAD-like_sf"/>
</dbReference>
<keyword evidence="4" id="KW-0378">Hydrolase</keyword>
<dbReference type="KEGG" id="cpoy:GP475_11810"/>
<name>A0A7H0SRR7_9CORY</name>
<evidence type="ECO:0000256" key="2">
    <source>
        <dbReference type="ARBA" id="ARBA00023315"/>
    </source>
</evidence>
<dbReference type="InterPro" id="IPR002123">
    <property type="entry name" value="Plipid/glycerol_acylTrfase"/>
</dbReference>
<dbReference type="SMART" id="SM00563">
    <property type="entry name" value="PlsC"/>
    <property type="match status" value="1"/>
</dbReference>
<dbReference type="CDD" id="cd07989">
    <property type="entry name" value="LPLAT_AGPAT-like"/>
    <property type="match status" value="1"/>
</dbReference>
<proteinExistence type="predicted"/>
<dbReference type="SUPFAM" id="SSF69593">
    <property type="entry name" value="Glycerol-3-phosphate (1)-acyltransferase"/>
    <property type="match status" value="1"/>
</dbReference>
<evidence type="ECO:0000313" key="4">
    <source>
        <dbReference type="EMBL" id="QNQ91242.1"/>
    </source>
</evidence>
<dbReference type="GO" id="GO:0006654">
    <property type="term" value="P:phosphatidic acid biosynthetic process"/>
    <property type="evidence" value="ECO:0007669"/>
    <property type="project" value="TreeGrafter"/>
</dbReference>
<protein>
    <submittedName>
        <fullName evidence="4">HAD hydrolase family protein</fullName>
    </submittedName>
</protein>
<evidence type="ECO:0000259" key="3">
    <source>
        <dbReference type="SMART" id="SM00563"/>
    </source>
</evidence>
<sequence>MPKDVLYRGIVESCYRIIGFQGTQLRVSGEGNIPAHGGAVLVLNHTGYLDFVFGGLAPRTKGRLVRYMSKSAIFRNPMVGWLMRSMGHISVDRIDGQDSFQKAVDYARRGELVGIFPEGTISRSFEIKPMRSGAVRIAQEAGVPIVPMVLFGSQRFWTKGHRRHLGRNHFPLLIRVLEPWTPDPQGDPQELTEQLRATMQECLNGLWADYQREFGDFPAGANWVPARFGGSAPTVEEAQRADKVVEDERHRVRRLSEDLSGLGDKVQELSRNVVSGAYNAYGQAREKLSSSVSSSDSEESRLSNLLLWVKSSLDELAQEGGTGVKEGAERISGATEQLRRDATALYAQLAASGWEKYDGSRLEEALTNLAAQTRQILDRLPHRPHQRLSGLPQVVCLDVAGTLCDDQGQISDASRDMVREFVEHGVRIVLTTESGIEEVRDAAGQLGVSALGVAANGAVRYDVDKAEVLETISVTPQLVAATRAALTRISAASSLRPLHDPKGQTLLLRVSSPDLEPRNLAEQLEQELDTQAVVTYTAEEVQVGAPGADKAAAVGRFIADLGFDAGATMAVGDSYSDAALLRAVEIGVAMGSAPSEVIRSADWTTADVAGDGVAEVLRSVFEDAIKDQENTDSA</sequence>
<feature type="domain" description="Phospholipid/glycerol acyltransferase" evidence="3">
    <location>
        <begin position="39"/>
        <end position="153"/>
    </location>
</feature>
<dbReference type="Proteomes" id="UP000516320">
    <property type="component" value="Chromosome"/>
</dbReference>
<reference evidence="4 5" key="1">
    <citation type="submission" date="2019-12" db="EMBL/GenBank/DDBJ databases">
        <title>Corynebacterium sp. nov., isolated from feces of the Anser Albifrons in China.</title>
        <authorList>
            <person name="Liu Q."/>
        </authorList>
    </citation>
    <scope>NUCLEOTIDE SEQUENCE [LARGE SCALE GENOMIC DNA]</scope>
    <source>
        <strain evidence="4 5">4H37-19</strain>
    </source>
</reference>
<dbReference type="PANTHER" id="PTHR10434:SF55">
    <property type="entry name" value="POSSIBLE ACYLTRANSFERASE"/>
    <property type="match status" value="1"/>
</dbReference>
<dbReference type="SUPFAM" id="SSF56784">
    <property type="entry name" value="HAD-like"/>
    <property type="match status" value="1"/>
</dbReference>
<dbReference type="EMBL" id="CP046884">
    <property type="protein sequence ID" value="QNQ91242.1"/>
    <property type="molecule type" value="Genomic_DNA"/>
</dbReference>
<dbReference type="Pfam" id="PF01553">
    <property type="entry name" value="Acyltransferase"/>
    <property type="match status" value="1"/>
</dbReference>
<keyword evidence="1" id="KW-0808">Transferase</keyword>
<keyword evidence="2" id="KW-0012">Acyltransferase</keyword>
<gene>
    <name evidence="4" type="ORF">GP475_11810</name>
</gene>
<dbReference type="PANTHER" id="PTHR10434">
    <property type="entry name" value="1-ACYL-SN-GLYCEROL-3-PHOSPHATE ACYLTRANSFERASE"/>
    <property type="match status" value="1"/>
</dbReference>
<dbReference type="GO" id="GO:0005886">
    <property type="term" value="C:plasma membrane"/>
    <property type="evidence" value="ECO:0007669"/>
    <property type="project" value="TreeGrafter"/>
</dbReference>
<keyword evidence="5" id="KW-1185">Reference proteome</keyword>
<dbReference type="Gene3D" id="3.90.1070.10">
    <property type="match status" value="1"/>
</dbReference>
<dbReference type="RefSeq" id="WP_187974553.1">
    <property type="nucleotide sequence ID" value="NZ_CP046884.1"/>
</dbReference>
<accession>A0A7H0SRR7</accession>
<dbReference type="GO" id="GO:0016787">
    <property type="term" value="F:hydrolase activity"/>
    <property type="evidence" value="ECO:0007669"/>
    <property type="project" value="UniProtKB-KW"/>
</dbReference>
<dbReference type="AlphaFoldDB" id="A0A7H0SRR7"/>
<dbReference type="Gene3D" id="3.40.50.1000">
    <property type="entry name" value="HAD superfamily/HAD-like"/>
    <property type="match status" value="1"/>
</dbReference>
<dbReference type="InterPro" id="IPR023214">
    <property type="entry name" value="HAD_sf"/>
</dbReference>
<organism evidence="4 5">
    <name type="scientific">Corynebacterium poyangense</name>
    <dbReference type="NCBI Taxonomy" id="2684405"/>
    <lineage>
        <taxon>Bacteria</taxon>
        <taxon>Bacillati</taxon>
        <taxon>Actinomycetota</taxon>
        <taxon>Actinomycetes</taxon>
        <taxon>Mycobacteriales</taxon>
        <taxon>Corynebacteriaceae</taxon>
        <taxon>Corynebacterium</taxon>
    </lineage>
</organism>